<comment type="subcellular location">
    <subcellularLocation>
        <location evidence="5">Secreted</location>
        <location evidence="5">Extracellular space</location>
        <location evidence="5">Apoplast</location>
    </subcellularLocation>
</comment>
<dbReference type="KEGG" id="hvg:123450058"/>
<evidence type="ECO:0000259" key="6">
    <source>
        <dbReference type="PROSITE" id="PS51752"/>
    </source>
</evidence>
<keyword evidence="5" id="KW-0052">Apoplast</keyword>
<accession>F2DMU8</accession>
<evidence type="ECO:0000256" key="4">
    <source>
        <dbReference type="ARBA" id="ARBA00022734"/>
    </source>
</evidence>
<dbReference type="Gene3D" id="2.100.10.30">
    <property type="entry name" value="Jacalin-like lectin domain"/>
    <property type="match status" value="1"/>
</dbReference>
<organism evidence="7">
    <name type="scientific">Hordeum vulgare subsp. vulgare</name>
    <name type="common">Domesticated barley</name>
    <dbReference type="NCBI Taxonomy" id="112509"/>
    <lineage>
        <taxon>Eukaryota</taxon>
        <taxon>Viridiplantae</taxon>
        <taxon>Streptophyta</taxon>
        <taxon>Embryophyta</taxon>
        <taxon>Tracheophyta</taxon>
        <taxon>Spermatophyta</taxon>
        <taxon>Magnoliopsida</taxon>
        <taxon>Liliopsida</taxon>
        <taxon>Poales</taxon>
        <taxon>Poaceae</taxon>
        <taxon>BOP clade</taxon>
        <taxon>Pooideae</taxon>
        <taxon>Triticodae</taxon>
        <taxon>Triticeae</taxon>
        <taxon>Hordeinae</taxon>
        <taxon>Hordeum</taxon>
    </lineage>
</organism>
<dbReference type="Pfam" id="PF01419">
    <property type="entry name" value="Jacalin"/>
    <property type="match status" value="1"/>
</dbReference>
<dbReference type="InterPro" id="IPR001229">
    <property type="entry name" value="Jacalin-like_lectin_dom"/>
</dbReference>
<dbReference type="GeneID" id="123450058"/>
<evidence type="ECO:0000256" key="3">
    <source>
        <dbReference type="ARBA" id="ARBA00022525"/>
    </source>
</evidence>
<evidence type="ECO:0000256" key="5">
    <source>
        <dbReference type="RuleBase" id="RU363099"/>
    </source>
</evidence>
<comment type="function">
    <text evidence="5">Dirigent proteins impart stereoselectivity on the phenoxy radical-coupling reaction, yielding optically active lignans from two molecules of coniferyl alcohol in the biosynthesis of lignans, flavonolignans, and alkaloids and thus plays a central role in plant secondary metabolism.</text>
</comment>
<sequence>MTDPSYVQSVTLSQKTQLKEFVLHLYLYQNREAQPKGNQFPIVGSTSPHAFGATVVNDWTIHDGPSPDAIIVARVQGLHLQAGMTASNWFICQNIVFTDDRLSGSTLKVMGNIQAGEGEWAIIGGTGEFAYAQGVASYKQMTSTPGGEVTRELQIRALCITLLKPPVPAVPTSTMPNPAEVLAPASSAPVPPARAVVVSTPDAVPMMYRKYGPWGSEKGKYFNMKTCDRITKVSVIYTSFIHTVQFSYIDRGINKSAQLGGQALPGSVVKEMSLEDGEYLRTFSGSTELIDGHARITSLSFGTNLRSYGRFGVEGRHSNFSITASNTNESIAYFFGWHESITGINEINYVNSVGVYLLGPSS</sequence>
<evidence type="ECO:0000313" key="7">
    <source>
        <dbReference type="EMBL" id="BAJ96419.1"/>
    </source>
</evidence>
<dbReference type="PROSITE" id="PS51752">
    <property type="entry name" value="JACALIN_LECTIN"/>
    <property type="match status" value="1"/>
</dbReference>
<dbReference type="SUPFAM" id="SSF51101">
    <property type="entry name" value="Mannose-binding lectins"/>
    <property type="match status" value="1"/>
</dbReference>
<dbReference type="AlphaFoldDB" id="F2DMU8"/>
<dbReference type="Gene3D" id="2.40.480.10">
    <property type="entry name" value="Allene oxide cyclase-like"/>
    <property type="match status" value="1"/>
</dbReference>
<proteinExistence type="evidence at transcript level"/>
<dbReference type="InterPro" id="IPR036404">
    <property type="entry name" value="Jacalin-like_lectin_dom_sf"/>
</dbReference>
<comment type="subunit">
    <text evidence="2 5">Homodimer.</text>
</comment>
<dbReference type="GO" id="GO:0009699">
    <property type="term" value="P:phenylpropanoid biosynthetic process"/>
    <property type="evidence" value="ECO:0007669"/>
    <property type="project" value="UniProtKB-ARBA"/>
</dbReference>
<keyword evidence="3 5" id="KW-0964">Secreted</keyword>
<keyword evidence="4" id="KW-0430">Lectin</keyword>
<name>F2DMU8_HORVV</name>
<dbReference type="GO" id="GO:0048046">
    <property type="term" value="C:apoplast"/>
    <property type="evidence" value="ECO:0007669"/>
    <property type="project" value="UniProtKB-SubCell"/>
</dbReference>
<dbReference type="InterPro" id="IPR044859">
    <property type="entry name" value="Allene_oxi_cyc_Dirigent"/>
</dbReference>
<dbReference type="SMART" id="SM00915">
    <property type="entry name" value="Jacalin"/>
    <property type="match status" value="1"/>
</dbReference>
<reference evidence="7" key="1">
    <citation type="journal article" date="2011" name="Plant Physiol.">
        <title>Comprehensive sequence analysis of 24,783 barley full-length cDNAs derived from 12 clone libraries.</title>
        <authorList>
            <person name="Matsumoto T."/>
            <person name="Tanaka T."/>
            <person name="Sakai H."/>
            <person name="Amano N."/>
            <person name="Kanamori H."/>
            <person name="Kurita K."/>
            <person name="Kikuta A."/>
            <person name="Kamiya K."/>
            <person name="Yamamoto M."/>
            <person name="Ikawa H."/>
            <person name="Fujii N."/>
            <person name="Hori K."/>
            <person name="Itoh T."/>
            <person name="Sato K."/>
        </authorList>
    </citation>
    <scope>NUCLEOTIDE SEQUENCE</scope>
    <source>
        <tissue evidence="7">Shoot and root</tissue>
    </source>
</reference>
<feature type="domain" description="Jacalin-type lectin" evidence="6">
    <location>
        <begin position="208"/>
        <end position="359"/>
    </location>
</feature>
<protein>
    <recommendedName>
        <fullName evidence="5">Dirigent protein</fullName>
    </recommendedName>
</protein>
<comment type="similarity">
    <text evidence="1 5">Belongs to the plant dirigent protein family.</text>
</comment>
<dbReference type="RefSeq" id="XP_044983392.1">
    <property type="nucleotide sequence ID" value="XM_045127457.1"/>
</dbReference>
<evidence type="ECO:0000256" key="2">
    <source>
        <dbReference type="ARBA" id="ARBA00011738"/>
    </source>
</evidence>
<dbReference type="EMBL" id="AK365216">
    <property type="protein sequence ID" value="BAJ96419.1"/>
    <property type="molecule type" value="mRNA"/>
</dbReference>
<dbReference type="Pfam" id="PF03018">
    <property type="entry name" value="Dirigent"/>
    <property type="match status" value="1"/>
</dbReference>
<dbReference type="InterPro" id="IPR004265">
    <property type="entry name" value="Dirigent"/>
</dbReference>
<dbReference type="PANTHER" id="PTHR46506">
    <property type="entry name" value="OS05G0143600 PROTEIN"/>
    <property type="match status" value="1"/>
</dbReference>
<dbReference type="GO" id="GO:0030246">
    <property type="term" value="F:carbohydrate binding"/>
    <property type="evidence" value="ECO:0007669"/>
    <property type="project" value="UniProtKB-KW"/>
</dbReference>
<evidence type="ECO:0000256" key="1">
    <source>
        <dbReference type="ARBA" id="ARBA00010746"/>
    </source>
</evidence>